<organism evidence="1 2">
    <name type="scientific">Dendrolimus kikuchii</name>
    <dbReference type="NCBI Taxonomy" id="765133"/>
    <lineage>
        <taxon>Eukaryota</taxon>
        <taxon>Metazoa</taxon>
        <taxon>Ecdysozoa</taxon>
        <taxon>Arthropoda</taxon>
        <taxon>Hexapoda</taxon>
        <taxon>Insecta</taxon>
        <taxon>Pterygota</taxon>
        <taxon>Neoptera</taxon>
        <taxon>Endopterygota</taxon>
        <taxon>Lepidoptera</taxon>
        <taxon>Glossata</taxon>
        <taxon>Ditrysia</taxon>
        <taxon>Bombycoidea</taxon>
        <taxon>Lasiocampidae</taxon>
        <taxon>Dendrolimus</taxon>
    </lineage>
</organism>
<reference evidence="1 2" key="1">
    <citation type="journal article" date="2021" name="Front. Genet.">
        <title>Chromosome-Level Genome Assembly Reveals Significant Gene Expansion in the Toll and IMD Signaling Pathways of Dendrolimus kikuchii.</title>
        <authorList>
            <person name="Zhou J."/>
            <person name="Wu P."/>
            <person name="Xiong Z."/>
            <person name="Liu N."/>
            <person name="Zhao N."/>
            <person name="Ji M."/>
            <person name="Qiu Y."/>
            <person name="Yang B."/>
        </authorList>
    </citation>
    <scope>NUCLEOTIDE SEQUENCE [LARGE SCALE GENOMIC DNA]</scope>
    <source>
        <strain evidence="1">Ann1</strain>
    </source>
</reference>
<protein>
    <submittedName>
        <fullName evidence="1">Uncharacterized protein</fullName>
    </submittedName>
</protein>
<evidence type="ECO:0000313" key="2">
    <source>
        <dbReference type="Proteomes" id="UP000824533"/>
    </source>
</evidence>
<comment type="caution">
    <text evidence="1">The sequence shown here is derived from an EMBL/GenBank/DDBJ whole genome shotgun (WGS) entry which is preliminary data.</text>
</comment>
<name>A0ACC1CGM4_9NEOP</name>
<keyword evidence="2" id="KW-1185">Reference proteome</keyword>
<dbReference type="EMBL" id="CM034413">
    <property type="protein sequence ID" value="KAJ0170646.1"/>
    <property type="molecule type" value="Genomic_DNA"/>
</dbReference>
<dbReference type="Proteomes" id="UP000824533">
    <property type="component" value="Linkage Group LG27"/>
</dbReference>
<proteinExistence type="predicted"/>
<evidence type="ECO:0000313" key="1">
    <source>
        <dbReference type="EMBL" id="KAJ0170646.1"/>
    </source>
</evidence>
<accession>A0ACC1CGM4</accession>
<gene>
    <name evidence="1" type="ORF">K1T71_014017</name>
</gene>
<sequence>MGSVGPSSVLLIILNVIHFILSLALTATAIWFFVEVQTITSLRNTNHYLLDYNVYWPQAIPWVFMLVGIIVLFVSCCGFVGAKKKSRGFIIIYATFEGIAILALIIAAIVALTCADSTSTDSFVKDAIWDVYSHSTTDTEIQQAFGNVEKRLQCCGAGGPRDYKSNRNEFPISCCDTYYHGWIGSYNIDCDFTNKLANERHGCAEVATNYVRVVIRVLAGASIFTAFVGIMNLIVAAALSIALKRKPRVQVTEMDSKKGLL</sequence>